<dbReference type="EMBL" id="JACHVY010000012">
    <property type="protein sequence ID" value="MBB2903633.1"/>
    <property type="molecule type" value="Genomic_DNA"/>
</dbReference>
<sequence>MDLVLEQGGFSWVLGTADAAGRGKGYAIGWQVDLPREVVPGPAVLSAAGVEVPVEITS</sequence>
<dbReference type="Proteomes" id="UP000533269">
    <property type="component" value="Unassembled WGS sequence"/>
</dbReference>
<evidence type="ECO:0000313" key="2">
    <source>
        <dbReference type="Proteomes" id="UP000533269"/>
    </source>
</evidence>
<gene>
    <name evidence="1" type="ORF">FHR75_004476</name>
</gene>
<organism evidence="1 2">
    <name type="scientific">Kineococcus radiotolerans</name>
    <dbReference type="NCBI Taxonomy" id="131568"/>
    <lineage>
        <taxon>Bacteria</taxon>
        <taxon>Bacillati</taxon>
        <taxon>Actinomycetota</taxon>
        <taxon>Actinomycetes</taxon>
        <taxon>Kineosporiales</taxon>
        <taxon>Kineosporiaceae</taxon>
        <taxon>Kineococcus</taxon>
    </lineage>
</organism>
<protein>
    <submittedName>
        <fullName evidence="1">Uncharacterized protein</fullName>
    </submittedName>
</protein>
<reference evidence="1 2" key="1">
    <citation type="submission" date="2020-08" db="EMBL/GenBank/DDBJ databases">
        <title>The Agave Microbiome: Exploring the role of microbial communities in plant adaptations to desert environments.</title>
        <authorList>
            <person name="Partida-Martinez L.P."/>
        </authorList>
    </citation>
    <scope>NUCLEOTIDE SEQUENCE [LARGE SCALE GENOMIC DNA]</scope>
    <source>
        <strain evidence="1 2">AS2.23</strain>
    </source>
</reference>
<proteinExistence type="predicted"/>
<dbReference type="AlphaFoldDB" id="A0A7W4XZ25"/>
<reference evidence="1 2" key="2">
    <citation type="submission" date="2020-08" db="EMBL/GenBank/DDBJ databases">
        <authorList>
            <person name="Partida-Martinez L."/>
            <person name="Huntemann M."/>
            <person name="Clum A."/>
            <person name="Wang J."/>
            <person name="Palaniappan K."/>
            <person name="Ritter S."/>
            <person name="Chen I.-M."/>
            <person name="Stamatis D."/>
            <person name="Reddy T."/>
            <person name="O'Malley R."/>
            <person name="Daum C."/>
            <person name="Shapiro N."/>
            <person name="Ivanova N."/>
            <person name="Kyrpides N."/>
            <person name="Woyke T."/>
        </authorList>
    </citation>
    <scope>NUCLEOTIDE SEQUENCE [LARGE SCALE GENOMIC DNA]</scope>
    <source>
        <strain evidence="1 2">AS2.23</strain>
    </source>
</reference>
<name>A0A7W4XZ25_KINRA</name>
<accession>A0A7W4XZ25</accession>
<dbReference type="RefSeq" id="WP_183393229.1">
    <property type="nucleotide sequence ID" value="NZ_JACHVY010000012.1"/>
</dbReference>
<evidence type="ECO:0000313" key="1">
    <source>
        <dbReference type="EMBL" id="MBB2903633.1"/>
    </source>
</evidence>
<comment type="caution">
    <text evidence="1">The sequence shown here is derived from an EMBL/GenBank/DDBJ whole genome shotgun (WGS) entry which is preliminary data.</text>
</comment>